<dbReference type="Pfam" id="PF14107">
    <property type="entry name" value="DUF4280"/>
    <property type="match status" value="1"/>
</dbReference>
<dbReference type="AlphaFoldDB" id="A0A501PZH3"/>
<dbReference type="Gene3D" id="1.10.530.10">
    <property type="match status" value="1"/>
</dbReference>
<dbReference type="OrthoDB" id="6717961at2"/>
<organism evidence="2 3">
    <name type="scientific">Flavobacterium microcysteis</name>
    <dbReference type="NCBI Taxonomy" id="2596891"/>
    <lineage>
        <taxon>Bacteria</taxon>
        <taxon>Pseudomonadati</taxon>
        <taxon>Bacteroidota</taxon>
        <taxon>Flavobacteriia</taxon>
        <taxon>Flavobacteriales</taxon>
        <taxon>Flavobacteriaceae</taxon>
        <taxon>Flavobacterium</taxon>
    </lineage>
</organism>
<dbReference type="InterPro" id="IPR025460">
    <property type="entry name" value="DUF4280"/>
</dbReference>
<protein>
    <submittedName>
        <fullName evidence="2">DUF4280 domain-containing protein</fullName>
    </submittedName>
</protein>
<sequence length="541" mass="60570">MEDVKENNKKEIAEKREEREKEDKVSEDLKLVIDMAKTQCTLCTNPQGILKVNFDTPTTQNKLTATVVEKDMRSLIFMGTCTKSPNSAAPCASVMQLGDWKDVGTLKVQDQFPLLKKSTIPCNYGGSTIEITDSGQRSEPAEVPPGAPLPKKEDAYKCEHCEAEFTSDLIKDTINAKTLTAKQKEIIDSILPYLNQYRKDFGLDTCLRKAHFVAQIGVESAHFKTFAEYEDNSNPPGIFSSKAITIDETIVKSLKDHLTSIFKIVDSKGAEVAKTNDQLSTLLLSEKPTVVDKQLYPKYAGEIDPKDKKKRVDKLLKTVMKADKTVDYHIYLKPHTFFGIPLLSRAYAPYPGDRRGLGNGDELTRDGWKFKGRGLKQLTGRGNYGSFTKFRNKNPFPGDTSGAIDFTEEKAGADLQGKYLLISNNAMYATQSALYFWNDGTKKSKKFAKDHAQDDNIDMVTNCVNEYDGPSGKKARKDNYNRAKAKGVFDIIRHFDLMLQNGNAAQKIEAKAYLEKQKAAKNAEATKILEEYEKKNPPQAK</sequence>
<evidence type="ECO:0000256" key="1">
    <source>
        <dbReference type="SAM" id="MobiDB-lite"/>
    </source>
</evidence>
<dbReference type="RefSeq" id="WP_140001693.1">
    <property type="nucleotide sequence ID" value="NZ_VFJE01000056.1"/>
</dbReference>
<name>A0A501PZH3_9FLAO</name>
<dbReference type="SUPFAM" id="SSF53955">
    <property type="entry name" value="Lysozyme-like"/>
    <property type="match status" value="1"/>
</dbReference>
<evidence type="ECO:0000313" key="3">
    <source>
        <dbReference type="Proteomes" id="UP000319175"/>
    </source>
</evidence>
<dbReference type="EMBL" id="VFJE01000056">
    <property type="protein sequence ID" value="TPD65454.1"/>
    <property type="molecule type" value="Genomic_DNA"/>
</dbReference>
<dbReference type="Proteomes" id="UP000319175">
    <property type="component" value="Unassembled WGS sequence"/>
</dbReference>
<feature type="region of interest" description="Disordered" evidence="1">
    <location>
        <begin position="1"/>
        <end position="25"/>
    </location>
</feature>
<keyword evidence="3" id="KW-1185">Reference proteome</keyword>
<evidence type="ECO:0000313" key="2">
    <source>
        <dbReference type="EMBL" id="TPD65454.1"/>
    </source>
</evidence>
<proteinExistence type="predicted"/>
<dbReference type="InterPro" id="IPR023346">
    <property type="entry name" value="Lysozyme-like_dom_sf"/>
</dbReference>
<comment type="caution">
    <text evidence="2">The sequence shown here is derived from an EMBL/GenBank/DDBJ whole genome shotgun (WGS) entry which is preliminary data.</text>
</comment>
<accession>A0A501PZH3</accession>
<gene>
    <name evidence="2" type="ORF">FJA49_14760</name>
</gene>
<reference evidence="2 3" key="1">
    <citation type="submission" date="2019-06" db="EMBL/GenBank/DDBJ databases">
        <title>Flavobacterium sp. MaA-Y11 from geoumgang.</title>
        <authorList>
            <person name="Jeong S."/>
        </authorList>
    </citation>
    <scope>NUCLEOTIDE SEQUENCE [LARGE SCALE GENOMIC DNA]</scope>
    <source>
        <strain evidence="2 3">MaA-Y11</strain>
    </source>
</reference>